<dbReference type="STRING" id="632773.BBEV_2250"/>
<name>A0A1D7QXD5_9BACI</name>
<evidence type="ECO:0008006" key="6">
    <source>
        <dbReference type="Google" id="ProtNLM"/>
    </source>
</evidence>
<dbReference type="PRINTS" id="PR00080">
    <property type="entry name" value="SDRFAMILY"/>
</dbReference>
<dbReference type="InterPro" id="IPR036291">
    <property type="entry name" value="NAD(P)-bd_dom_sf"/>
</dbReference>
<evidence type="ECO:0000313" key="5">
    <source>
        <dbReference type="Proteomes" id="UP000094463"/>
    </source>
</evidence>
<dbReference type="PIRSF" id="PIRSF000126">
    <property type="entry name" value="11-beta-HSD1"/>
    <property type="match status" value="1"/>
</dbReference>
<sequence>MTELKGKTAVITGGGTGIGAGIAKALAAEGINVVLAGRRVEKLAEVEKDILREGAGKALSVKTDVTNRADIESLIERAEKQFGQVDIIVNNAGHMLSSQVSAGQVDDWETMIDVNIKGVLFGINSVLPAMMERSSGHIVNVGSVAGLEVSKNSTVYSATKFAVRAISAGLEKELARTGIRVTNIAPGMVETDLTAEYSWGDRKKLETENIANAVIYALTQPDHVNVNEIAVRPV</sequence>
<gene>
    <name evidence="4" type="ORF">BBEV_2250</name>
</gene>
<dbReference type="EMBL" id="CP012502">
    <property type="protein sequence ID" value="AOM83608.1"/>
    <property type="molecule type" value="Genomic_DNA"/>
</dbReference>
<dbReference type="RefSeq" id="WP_069365574.1">
    <property type="nucleotide sequence ID" value="NZ_CP012502.1"/>
</dbReference>
<dbReference type="FunFam" id="3.40.50.720:FF:000047">
    <property type="entry name" value="NADP-dependent L-serine/L-allo-threonine dehydrogenase"/>
    <property type="match status" value="1"/>
</dbReference>
<dbReference type="Gene3D" id="3.40.50.720">
    <property type="entry name" value="NAD(P)-binding Rossmann-like Domain"/>
    <property type="match status" value="1"/>
</dbReference>
<dbReference type="PANTHER" id="PTHR43115:SF4">
    <property type="entry name" value="DEHYDROGENASE_REDUCTASE SDR FAMILY MEMBER 11"/>
    <property type="match status" value="1"/>
</dbReference>
<dbReference type="PANTHER" id="PTHR43115">
    <property type="entry name" value="DEHYDROGENASE/REDUCTASE SDR FAMILY MEMBER 11"/>
    <property type="match status" value="1"/>
</dbReference>
<keyword evidence="5" id="KW-1185">Reference proteome</keyword>
<evidence type="ECO:0000313" key="4">
    <source>
        <dbReference type="EMBL" id="AOM83608.1"/>
    </source>
</evidence>
<dbReference type="Proteomes" id="UP000094463">
    <property type="component" value="Chromosome"/>
</dbReference>
<dbReference type="Pfam" id="PF00106">
    <property type="entry name" value="adh_short"/>
    <property type="match status" value="1"/>
</dbReference>
<dbReference type="AlphaFoldDB" id="A0A1D7QXD5"/>
<dbReference type="SUPFAM" id="SSF51735">
    <property type="entry name" value="NAD(P)-binding Rossmann-fold domains"/>
    <property type="match status" value="1"/>
</dbReference>
<evidence type="ECO:0000256" key="2">
    <source>
        <dbReference type="ARBA" id="ARBA00023002"/>
    </source>
</evidence>
<comment type="similarity">
    <text evidence="1 3">Belongs to the short-chain dehydrogenases/reductases (SDR) family.</text>
</comment>
<proteinExistence type="inferred from homology"/>
<dbReference type="KEGG" id="bbev:BBEV_2250"/>
<reference evidence="4 5" key="1">
    <citation type="submission" date="2015-08" db="EMBL/GenBank/DDBJ databases">
        <title>The complete genome sequence of Bacillus beveridgei MLTeJB.</title>
        <authorList>
            <person name="Hanson T.E."/>
            <person name="Mesa C."/>
            <person name="Basesman S.M."/>
            <person name="Oremland R.S."/>
        </authorList>
    </citation>
    <scope>NUCLEOTIDE SEQUENCE [LARGE SCALE GENOMIC DNA]</scope>
    <source>
        <strain evidence="4 5">MLTeJB</strain>
    </source>
</reference>
<dbReference type="InterPro" id="IPR002347">
    <property type="entry name" value="SDR_fam"/>
</dbReference>
<evidence type="ECO:0000256" key="1">
    <source>
        <dbReference type="ARBA" id="ARBA00006484"/>
    </source>
</evidence>
<dbReference type="GO" id="GO:0016616">
    <property type="term" value="F:oxidoreductase activity, acting on the CH-OH group of donors, NAD or NADP as acceptor"/>
    <property type="evidence" value="ECO:0007669"/>
    <property type="project" value="UniProtKB-ARBA"/>
</dbReference>
<protein>
    <recommendedName>
        <fullName evidence="6">NADP-dependent 3-hydroxy acid dehydrogenase YdfG</fullName>
    </recommendedName>
</protein>
<dbReference type="PATRIC" id="fig|632773.3.peg.2370"/>
<keyword evidence="2" id="KW-0560">Oxidoreductase</keyword>
<evidence type="ECO:0000256" key="3">
    <source>
        <dbReference type="RuleBase" id="RU000363"/>
    </source>
</evidence>
<accession>A0A1D7QXD5</accession>
<organism evidence="4 5">
    <name type="scientific">Salisediminibacterium beveridgei</name>
    <dbReference type="NCBI Taxonomy" id="632773"/>
    <lineage>
        <taxon>Bacteria</taxon>
        <taxon>Bacillati</taxon>
        <taxon>Bacillota</taxon>
        <taxon>Bacilli</taxon>
        <taxon>Bacillales</taxon>
        <taxon>Bacillaceae</taxon>
        <taxon>Salisediminibacterium</taxon>
    </lineage>
</organism>
<dbReference type="OrthoDB" id="9775296at2"/>
<dbReference type="PRINTS" id="PR00081">
    <property type="entry name" value="GDHRDH"/>
</dbReference>